<name>A0A1X6WRJ0_9ENTE</name>
<dbReference type="AlphaFoldDB" id="A0A1X6WRJ0"/>
<dbReference type="Pfam" id="PF02661">
    <property type="entry name" value="Fic"/>
    <property type="match status" value="1"/>
</dbReference>
<dbReference type="InterPro" id="IPR003812">
    <property type="entry name" value="Fido"/>
</dbReference>
<reference evidence="3" key="1">
    <citation type="submission" date="2017-02" db="EMBL/GenBank/DDBJ databases">
        <authorList>
            <person name="Dridi B."/>
        </authorList>
    </citation>
    <scope>NUCLEOTIDE SEQUENCE [LARGE SCALE GENOMIC DNA]</scope>
    <source>
        <strain evidence="3">bH819</strain>
    </source>
</reference>
<gene>
    <name evidence="2" type="ORF">FM121_12815</name>
</gene>
<dbReference type="PANTHER" id="PTHR39426:SF1">
    <property type="entry name" value="HOMOLOGY TO DEATH-ON-CURING PROTEIN OF PHAGE P1"/>
    <property type="match status" value="1"/>
</dbReference>
<evidence type="ECO:0000313" key="2">
    <source>
        <dbReference type="EMBL" id="SLM86971.1"/>
    </source>
</evidence>
<keyword evidence="3" id="KW-1185">Reference proteome</keyword>
<dbReference type="GO" id="GO:0016301">
    <property type="term" value="F:kinase activity"/>
    <property type="evidence" value="ECO:0007669"/>
    <property type="project" value="InterPro"/>
</dbReference>
<organism evidence="2 3">
    <name type="scientific">Vagococcus fluvialis bH819</name>
    <dbReference type="NCBI Taxonomy" id="1255619"/>
    <lineage>
        <taxon>Bacteria</taxon>
        <taxon>Bacillati</taxon>
        <taxon>Bacillota</taxon>
        <taxon>Bacilli</taxon>
        <taxon>Lactobacillales</taxon>
        <taxon>Enterococcaceae</taxon>
        <taxon>Vagococcus</taxon>
    </lineage>
</organism>
<dbReference type="Gene3D" id="1.20.120.1870">
    <property type="entry name" value="Fic/DOC protein, Fido domain"/>
    <property type="match status" value="1"/>
</dbReference>
<accession>A0A1X6WRJ0</accession>
<dbReference type="Proteomes" id="UP000195918">
    <property type="component" value="Unassembled WGS sequence"/>
</dbReference>
<evidence type="ECO:0000259" key="1">
    <source>
        <dbReference type="PROSITE" id="PS51459"/>
    </source>
</evidence>
<dbReference type="InterPro" id="IPR006440">
    <property type="entry name" value="Doc"/>
</dbReference>
<dbReference type="NCBIfam" id="TIGR01550">
    <property type="entry name" value="DOC_P1"/>
    <property type="match status" value="1"/>
</dbReference>
<feature type="domain" description="Fido" evidence="1">
    <location>
        <begin position="4"/>
        <end position="131"/>
    </location>
</feature>
<protein>
    <submittedName>
        <fullName evidence="2">Death on curing protein, Doc toxin</fullName>
    </submittedName>
</protein>
<evidence type="ECO:0000313" key="3">
    <source>
        <dbReference type="Proteomes" id="UP000195918"/>
    </source>
</evidence>
<dbReference type="InterPro" id="IPR053737">
    <property type="entry name" value="Type_II_TA_Toxin"/>
</dbReference>
<dbReference type="PROSITE" id="PS51459">
    <property type="entry name" value="FIDO"/>
    <property type="match status" value="1"/>
</dbReference>
<dbReference type="PANTHER" id="PTHR39426">
    <property type="entry name" value="HOMOLOGY TO DEATH-ON-CURING PROTEIN OF PHAGE P1"/>
    <property type="match status" value="1"/>
</dbReference>
<dbReference type="RefSeq" id="WP_086952599.1">
    <property type="nucleotide sequence ID" value="NZ_FWFD01000018.1"/>
</dbReference>
<dbReference type="EMBL" id="FWFD01000018">
    <property type="protein sequence ID" value="SLM86971.1"/>
    <property type="molecule type" value="Genomic_DNA"/>
</dbReference>
<proteinExistence type="predicted"/>
<dbReference type="OrthoDB" id="9802752at2"/>
<sequence>MNYLSAKHVISINTKSIITYSKEEQIGIKDASALQMSIEQPKQEVFGEKIYPDIYSKAAILFINLATKHCFFNANKRTAWTAMIVFLRINGKSTNFPDEVAIEFTLDVVNSNSNGEEFDSLKARVIDFLKDSAYIK</sequence>